<evidence type="ECO:0000256" key="8">
    <source>
        <dbReference type="ARBA" id="ARBA00023053"/>
    </source>
</evidence>
<evidence type="ECO:0000256" key="3">
    <source>
        <dbReference type="ARBA" id="ARBA00022475"/>
    </source>
</evidence>
<comment type="catalytic activity">
    <reaction evidence="13">
        <text>fluoride(in) = fluoride(out)</text>
        <dbReference type="Rhea" id="RHEA:76159"/>
        <dbReference type="ChEBI" id="CHEBI:17051"/>
    </reaction>
    <physiologicalReaction direction="left-to-right" evidence="13">
        <dbReference type="Rhea" id="RHEA:76160"/>
    </physiologicalReaction>
</comment>
<comment type="activity regulation">
    <text evidence="14">Na(+) is not transported, but it plays an essential structural role and its presence is essential for fluoride channel function.</text>
</comment>
<sequence>MGIYGFLFAFLGGGLGSAGRHGMNLLAARLVGTHYPFGTFAINVLGAFAMGAVVELFALKVSLPQSARLFLTTGIIGGFTTFSTYALEIALLYERGELAHAALYALGSLLLGVAALFAGGAAVRWVSV</sequence>
<dbReference type="Pfam" id="PF02537">
    <property type="entry name" value="CRCB"/>
    <property type="match status" value="1"/>
</dbReference>
<keyword evidence="7 14" id="KW-1133">Transmembrane helix</keyword>
<evidence type="ECO:0000256" key="14">
    <source>
        <dbReference type="HAMAP-Rule" id="MF_00454"/>
    </source>
</evidence>
<evidence type="ECO:0000256" key="5">
    <source>
        <dbReference type="ARBA" id="ARBA00022692"/>
    </source>
</evidence>
<evidence type="ECO:0000256" key="6">
    <source>
        <dbReference type="ARBA" id="ARBA00022723"/>
    </source>
</evidence>
<dbReference type="GO" id="GO:0046872">
    <property type="term" value="F:metal ion binding"/>
    <property type="evidence" value="ECO:0007669"/>
    <property type="project" value="UniProtKB-KW"/>
</dbReference>
<keyword evidence="2 14" id="KW-0813">Transport</keyword>
<comment type="caution">
    <text evidence="15">The sequence shown here is derived from an EMBL/GenBank/DDBJ whole genome shotgun (WGS) entry which is preliminary data.</text>
</comment>
<feature type="binding site" evidence="14">
    <location>
        <position position="80"/>
    </location>
    <ligand>
        <name>Na(+)</name>
        <dbReference type="ChEBI" id="CHEBI:29101"/>
        <note>structural</note>
    </ligand>
</feature>
<feature type="transmembrane region" description="Helical" evidence="14">
    <location>
        <begin position="99"/>
        <end position="123"/>
    </location>
</feature>
<comment type="function">
    <text evidence="14">Fluoride-specific ion channel. Important for reducing fluoride concentration in the cell, thus reducing its toxicity.</text>
</comment>
<feature type="transmembrane region" description="Helical" evidence="14">
    <location>
        <begin position="34"/>
        <end position="57"/>
    </location>
</feature>
<name>A0A2N5C7E2_9BURK</name>
<evidence type="ECO:0000256" key="9">
    <source>
        <dbReference type="ARBA" id="ARBA00023065"/>
    </source>
</evidence>
<dbReference type="OrthoDB" id="9806299at2"/>
<dbReference type="AlphaFoldDB" id="A0A2N5C7E2"/>
<evidence type="ECO:0000256" key="1">
    <source>
        <dbReference type="ARBA" id="ARBA00004651"/>
    </source>
</evidence>
<dbReference type="GO" id="GO:0005886">
    <property type="term" value="C:plasma membrane"/>
    <property type="evidence" value="ECO:0007669"/>
    <property type="project" value="UniProtKB-SubCell"/>
</dbReference>
<evidence type="ECO:0000256" key="13">
    <source>
        <dbReference type="ARBA" id="ARBA00035585"/>
    </source>
</evidence>
<evidence type="ECO:0000256" key="4">
    <source>
        <dbReference type="ARBA" id="ARBA00022519"/>
    </source>
</evidence>
<keyword evidence="5 14" id="KW-0812">Transmembrane</keyword>
<keyword evidence="10 14" id="KW-0472">Membrane</keyword>
<keyword evidence="6 14" id="KW-0479">Metal-binding</keyword>
<proteinExistence type="inferred from homology"/>
<dbReference type="NCBIfam" id="TIGR00494">
    <property type="entry name" value="crcB"/>
    <property type="match status" value="1"/>
</dbReference>
<evidence type="ECO:0000256" key="11">
    <source>
        <dbReference type="ARBA" id="ARBA00023303"/>
    </source>
</evidence>
<dbReference type="GO" id="GO:0140114">
    <property type="term" value="P:cellular detoxification of fluoride"/>
    <property type="evidence" value="ECO:0007669"/>
    <property type="project" value="UniProtKB-UniRule"/>
</dbReference>
<dbReference type="GO" id="GO:0062054">
    <property type="term" value="F:fluoride channel activity"/>
    <property type="evidence" value="ECO:0007669"/>
    <property type="project" value="UniProtKB-UniRule"/>
</dbReference>
<keyword evidence="4" id="KW-0997">Cell inner membrane</keyword>
<dbReference type="HAMAP" id="MF_00454">
    <property type="entry name" value="FluC"/>
    <property type="match status" value="1"/>
</dbReference>
<dbReference type="PANTHER" id="PTHR28259">
    <property type="entry name" value="FLUORIDE EXPORT PROTEIN 1-RELATED"/>
    <property type="match status" value="1"/>
</dbReference>
<comment type="subcellular location">
    <subcellularLocation>
        <location evidence="1 14">Cell membrane</location>
        <topology evidence="1 14">Multi-pass membrane protein</topology>
    </subcellularLocation>
</comment>
<dbReference type="EMBL" id="PJRP01000013">
    <property type="protein sequence ID" value="PLP98142.1"/>
    <property type="molecule type" value="Genomic_DNA"/>
</dbReference>
<evidence type="ECO:0000313" key="16">
    <source>
        <dbReference type="Proteomes" id="UP000234341"/>
    </source>
</evidence>
<gene>
    <name evidence="14" type="primary">fluC</name>
    <name evidence="14" type="synonym">crcB</name>
    <name evidence="15" type="ORF">CYJ10_23785</name>
</gene>
<accession>A0A2N5C7E2</accession>
<feature type="binding site" evidence="14">
    <location>
        <position position="77"/>
    </location>
    <ligand>
        <name>Na(+)</name>
        <dbReference type="ChEBI" id="CHEBI:29101"/>
        <note>structural</note>
    </ligand>
</feature>
<comment type="similarity">
    <text evidence="12 14">Belongs to the fluoride channel Fluc/FEX (TC 1.A.43) family.</text>
</comment>
<dbReference type="RefSeq" id="WP_101683903.1">
    <property type="nucleotide sequence ID" value="NZ_PJRP01000013.1"/>
</dbReference>
<keyword evidence="9 14" id="KW-0406">Ion transport</keyword>
<feature type="transmembrane region" description="Helical" evidence="14">
    <location>
        <begin position="69"/>
        <end position="93"/>
    </location>
</feature>
<evidence type="ECO:0000313" key="15">
    <source>
        <dbReference type="EMBL" id="PLP98142.1"/>
    </source>
</evidence>
<keyword evidence="3 14" id="KW-1003">Cell membrane</keyword>
<reference evidence="15 16" key="1">
    <citation type="submission" date="2017-12" db="EMBL/GenBank/DDBJ databases">
        <title>Genome sequence of the active heterotrophic nitrifier-denitrifier, Cupriavidus pauculus UM1.</title>
        <authorList>
            <person name="Putonti C."/>
            <person name="Castignetti D."/>
        </authorList>
    </citation>
    <scope>NUCLEOTIDE SEQUENCE [LARGE SCALE GENOMIC DNA]</scope>
    <source>
        <strain evidence="15 16">UM1</strain>
    </source>
</reference>
<dbReference type="NCBIfam" id="NF010794">
    <property type="entry name" value="PRK14198.1"/>
    <property type="match status" value="1"/>
</dbReference>
<dbReference type="PANTHER" id="PTHR28259:SF18">
    <property type="entry name" value="FLUORIDE-SPECIFIC ION CHANNEL FLUC"/>
    <property type="match status" value="1"/>
</dbReference>
<dbReference type="Proteomes" id="UP000234341">
    <property type="component" value="Unassembled WGS sequence"/>
</dbReference>
<protein>
    <recommendedName>
        <fullName evidence="14">Fluoride-specific ion channel FluC</fullName>
    </recommendedName>
</protein>
<dbReference type="InterPro" id="IPR003691">
    <property type="entry name" value="FluC"/>
</dbReference>
<evidence type="ECO:0000256" key="12">
    <source>
        <dbReference type="ARBA" id="ARBA00035120"/>
    </source>
</evidence>
<evidence type="ECO:0000256" key="10">
    <source>
        <dbReference type="ARBA" id="ARBA00023136"/>
    </source>
</evidence>
<evidence type="ECO:0000256" key="7">
    <source>
        <dbReference type="ARBA" id="ARBA00022989"/>
    </source>
</evidence>
<evidence type="ECO:0000256" key="2">
    <source>
        <dbReference type="ARBA" id="ARBA00022448"/>
    </source>
</evidence>
<keyword evidence="8 14" id="KW-0915">Sodium</keyword>
<keyword evidence="11 14" id="KW-0407">Ion channel</keyword>
<organism evidence="15 16">
    <name type="scientific">Cupriavidus pauculus</name>
    <dbReference type="NCBI Taxonomy" id="82633"/>
    <lineage>
        <taxon>Bacteria</taxon>
        <taxon>Pseudomonadati</taxon>
        <taxon>Pseudomonadota</taxon>
        <taxon>Betaproteobacteria</taxon>
        <taxon>Burkholderiales</taxon>
        <taxon>Burkholderiaceae</taxon>
        <taxon>Cupriavidus</taxon>
    </lineage>
</organism>